<gene>
    <name evidence="2" type="ORF">BCR38DRAFT_481860</name>
</gene>
<dbReference type="InParanoid" id="A0A1Y2E9W8"/>
<dbReference type="EMBL" id="MCFJ01000003">
    <property type="protein sequence ID" value="ORY68373.1"/>
    <property type="molecule type" value="Genomic_DNA"/>
</dbReference>
<feature type="region of interest" description="Disordered" evidence="1">
    <location>
        <begin position="110"/>
        <end position="129"/>
    </location>
</feature>
<dbReference type="AlphaFoldDB" id="A0A1Y2E9W8"/>
<keyword evidence="3" id="KW-1185">Reference proteome</keyword>
<dbReference type="OrthoDB" id="5419219at2759"/>
<organism evidence="2 3">
    <name type="scientific">Pseudomassariella vexata</name>
    <dbReference type="NCBI Taxonomy" id="1141098"/>
    <lineage>
        <taxon>Eukaryota</taxon>
        <taxon>Fungi</taxon>
        <taxon>Dikarya</taxon>
        <taxon>Ascomycota</taxon>
        <taxon>Pezizomycotina</taxon>
        <taxon>Sordariomycetes</taxon>
        <taxon>Xylariomycetidae</taxon>
        <taxon>Amphisphaeriales</taxon>
        <taxon>Pseudomassariaceae</taxon>
        <taxon>Pseudomassariella</taxon>
    </lineage>
</organism>
<evidence type="ECO:0000313" key="2">
    <source>
        <dbReference type="EMBL" id="ORY68373.1"/>
    </source>
</evidence>
<protein>
    <submittedName>
        <fullName evidence="2">Uncharacterized protein</fullName>
    </submittedName>
</protein>
<sequence length="129" mass="14137">MILPKLLSDESSIKFVTKGPCNGRFGSKLRPPQDGDVSEGDVSTEFSIDEPVKLSTMMASGFIIFKVVSENGEYLIVLDATKNAATGHAERKAQNLKYLCCLDLPSMDPEDTQNMNEKALSGRKPVRNL</sequence>
<dbReference type="RefSeq" id="XP_040718660.1">
    <property type="nucleotide sequence ID" value="XM_040863421.1"/>
</dbReference>
<reference evidence="2 3" key="1">
    <citation type="submission" date="2016-07" db="EMBL/GenBank/DDBJ databases">
        <title>Pervasive Adenine N6-methylation of Active Genes in Fungi.</title>
        <authorList>
            <consortium name="DOE Joint Genome Institute"/>
            <person name="Mondo S.J."/>
            <person name="Dannebaum R.O."/>
            <person name="Kuo R.C."/>
            <person name="Labutti K."/>
            <person name="Haridas S."/>
            <person name="Kuo A."/>
            <person name="Salamov A."/>
            <person name="Ahrendt S.R."/>
            <person name="Lipzen A."/>
            <person name="Sullivan W."/>
            <person name="Andreopoulos W.B."/>
            <person name="Clum A."/>
            <person name="Lindquist E."/>
            <person name="Daum C."/>
            <person name="Ramamoorthy G.K."/>
            <person name="Gryganskyi A."/>
            <person name="Culley D."/>
            <person name="Magnuson J.K."/>
            <person name="James T.Y."/>
            <person name="O'Malley M.A."/>
            <person name="Stajich J.E."/>
            <person name="Spatafora J.W."/>
            <person name="Visel A."/>
            <person name="Grigoriev I.V."/>
        </authorList>
    </citation>
    <scope>NUCLEOTIDE SEQUENCE [LARGE SCALE GENOMIC DNA]</scope>
    <source>
        <strain evidence="2 3">CBS 129021</strain>
    </source>
</reference>
<proteinExistence type="predicted"/>
<evidence type="ECO:0000313" key="3">
    <source>
        <dbReference type="Proteomes" id="UP000193689"/>
    </source>
</evidence>
<name>A0A1Y2E9W8_9PEZI</name>
<evidence type="ECO:0000256" key="1">
    <source>
        <dbReference type="SAM" id="MobiDB-lite"/>
    </source>
</evidence>
<dbReference type="GeneID" id="63779633"/>
<dbReference type="STRING" id="1141098.A0A1Y2E9W8"/>
<dbReference type="Proteomes" id="UP000193689">
    <property type="component" value="Unassembled WGS sequence"/>
</dbReference>
<comment type="caution">
    <text evidence="2">The sequence shown here is derived from an EMBL/GenBank/DDBJ whole genome shotgun (WGS) entry which is preliminary data.</text>
</comment>
<accession>A0A1Y2E9W8</accession>